<gene>
    <name evidence="8" type="ORF">UQ64_24655</name>
</gene>
<dbReference type="PROSITE" id="PS50983">
    <property type="entry name" value="FE_B12_PBP"/>
    <property type="match status" value="1"/>
</dbReference>
<evidence type="ECO:0000259" key="7">
    <source>
        <dbReference type="PROSITE" id="PS50983"/>
    </source>
</evidence>
<dbReference type="EMBL" id="LCZJ02000033">
    <property type="protein sequence ID" value="KTD84829.1"/>
    <property type="molecule type" value="Genomic_DNA"/>
</dbReference>
<dbReference type="AlphaFoldDB" id="A0A0W1AU83"/>
<dbReference type="Gene3D" id="3.40.50.1980">
    <property type="entry name" value="Nitrogenase molybdenum iron protein domain"/>
    <property type="match status" value="2"/>
</dbReference>
<dbReference type="Pfam" id="PF01497">
    <property type="entry name" value="Peripla_BP_2"/>
    <property type="match status" value="1"/>
</dbReference>
<dbReference type="PANTHER" id="PTHR30532">
    <property type="entry name" value="IRON III DICITRATE-BINDING PERIPLASMIC PROTEIN"/>
    <property type="match status" value="1"/>
</dbReference>
<evidence type="ECO:0000313" key="9">
    <source>
        <dbReference type="Proteomes" id="UP000054709"/>
    </source>
</evidence>
<evidence type="ECO:0000256" key="4">
    <source>
        <dbReference type="ARBA" id="ARBA00022729"/>
    </source>
</evidence>
<dbReference type="RefSeq" id="WP_060625529.1">
    <property type="nucleotide sequence ID" value="NZ_LCZJ02000033.1"/>
</dbReference>
<dbReference type="InterPro" id="IPR051313">
    <property type="entry name" value="Bact_iron-sidero_bind"/>
</dbReference>
<dbReference type="GO" id="GO:1901678">
    <property type="term" value="P:iron coordination entity transport"/>
    <property type="evidence" value="ECO:0007669"/>
    <property type="project" value="UniProtKB-ARBA"/>
</dbReference>
<dbReference type="SUPFAM" id="SSF53807">
    <property type="entry name" value="Helical backbone' metal receptor"/>
    <property type="match status" value="1"/>
</dbReference>
<dbReference type="Proteomes" id="UP000054709">
    <property type="component" value="Unassembled WGS sequence"/>
</dbReference>
<reference evidence="8 9" key="1">
    <citation type="journal article" date="2015" name="Int. Biodeterior. Biodegradation">
        <title>Physiological and genetic screening methods for the isolation of methyl tert-butyl ether-degrading bacteria for bioremediation purposes.</title>
        <authorList>
            <person name="Guisado I.M."/>
            <person name="Purswani J."/>
            <person name="Gonzalez Lopez J."/>
            <person name="Pozo C."/>
        </authorList>
    </citation>
    <scope>NUCLEOTIDE SEQUENCE [LARGE SCALE GENOMIC DNA]</scope>
    <source>
        <strain evidence="8 9">SH7</strain>
    </source>
</reference>
<organism evidence="8 9">
    <name type="scientific">Paenibacillus etheri</name>
    <dbReference type="NCBI Taxonomy" id="1306852"/>
    <lineage>
        <taxon>Bacteria</taxon>
        <taxon>Bacillati</taxon>
        <taxon>Bacillota</taxon>
        <taxon>Bacilli</taxon>
        <taxon>Bacillales</taxon>
        <taxon>Paenibacillaceae</taxon>
        <taxon>Paenibacillus</taxon>
    </lineage>
</organism>
<evidence type="ECO:0000256" key="6">
    <source>
        <dbReference type="SAM" id="SignalP"/>
    </source>
</evidence>
<feature type="signal peptide" evidence="6">
    <location>
        <begin position="1"/>
        <end position="22"/>
    </location>
</feature>
<keyword evidence="3" id="KW-0813">Transport</keyword>
<dbReference type="OrthoDB" id="2241086at2"/>
<feature type="domain" description="Fe/B12 periplasmic-binding" evidence="7">
    <location>
        <begin position="74"/>
        <end position="331"/>
    </location>
</feature>
<comment type="caution">
    <text evidence="8">The sequence shown here is derived from an EMBL/GenBank/DDBJ whole genome shotgun (WGS) entry which is preliminary data.</text>
</comment>
<evidence type="ECO:0000256" key="3">
    <source>
        <dbReference type="ARBA" id="ARBA00022448"/>
    </source>
</evidence>
<evidence type="ECO:0000313" key="8">
    <source>
        <dbReference type="EMBL" id="KTD84829.1"/>
    </source>
</evidence>
<feature type="compositionally biased region" description="Low complexity" evidence="5">
    <location>
        <begin position="40"/>
        <end position="51"/>
    </location>
</feature>
<feature type="chain" id="PRO_5039253117" evidence="6">
    <location>
        <begin position="23"/>
        <end position="331"/>
    </location>
</feature>
<keyword evidence="4 6" id="KW-0732">Signal</keyword>
<dbReference type="InterPro" id="IPR002491">
    <property type="entry name" value="ABC_transptr_periplasmic_BD"/>
</dbReference>
<feature type="region of interest" description="Disordered" evidence="5">
    <location>
        <begin position="34"/>
        <end position="54"/>
    </location>
</feature>
<proteinExistence type="inferred from homology"/>
<comment type="subcellular location">
    <subcellularLocation>
        <location evidence="1">Cell envelope</location>
    </subcellularLocation>
</comment>
<evidence type="ECO:0000256" key="5">
    <source>
        <dbReference type="SAM" id="MobiDB-lite"/>
    </source>
</evidence>
<evidence type="ECO:0000256" key="2">
    <source>
        <dbReference type="ARBA" id="ARBA00008814"/>
    </source>
</evidence>
<sequence length="331" mass="35766">MFKSPKTYLLLVFTLVITLLLAACGQAVEHTTSSVDGTESAAASSNSNDSSSEVDMVTYQASNGDIQVPKHPKRIIDLTSFDTGYFLALGIKPVGVMNGVLNSPYFEGMLEGVQGLGDEPSLEHILELNPDLIVVFSGMEGLDKLAEIAPVVAIQYGAKTIRDQMLDFGTLTGKEVEAKAWVEKWDKKINELKPQVLAAVGDKTVSILNPFSGGLFVFGHSYGRGGEIIYNEFGLKAPPEAQKEAIDSGTGWATISLEKLPQFAGDIVFTCPWAGDTSDPKIVYDNPLWKHLPAVKEGNVFQLDPTADTYSDPVTLEAQLNYITESLLSAK</sequence>
<comment type="similarity">
    <text evidence="2">Belongs to the bacterial solute-binding protein 8 family.</text>
</comment>
<name>A0A0W1AU83_9BACL</name>
<evidence type="ECO:0000256" key="1">
    <source>
        <dbReference type="ARBA" id="ARBA00004196"/>
    </source>
</evidence>
<keyword evidence="9" id="KW-1185">Reference proteome</keyword>
<protein>
    <submittedName>
        <fullName evidence="8">Iron(3+)-hydroxamate-binding protein fhuD</fullName>
    </submittedName>
</protein>
<dbReference type="GO" id="GO:0030288">
    <property type="term" value="C:outer membrane-bounded periplasmic space"/>
    <property type="evidence" value="ECO:0007669"/>
    <property type="project" value="TreeGrafter"/>
</dbReference>
<dbReference type="PROSITE" id="PS51257">
    <property type="entry name" value="PROKAR_LIPOPROTEIN"/>
    <property type="match status" value="1"/>
</dbReference>
<dbReference type="PANTHER" id="PTHR30532:SF26">
    <property type="entry name" value="IRON(3+)-HYDROXAMATE-BINDING PROTEIN FHUD"/>
    <property type="match status" value="1"/>
</dbReference>
<accession>A0A0W1AU83</accession>